<reference evidence="1 2" key="1">
    <citation type="submission" date="2016-07" db="EMBL/GenBank/DDBJ databases">
        <title>Multiple horizontal gene transfer events from other fungi enriched the ability of initially mycotrophic Trichoderma (Ascomycota) to feed on dead plant biomass.</title>
        <authorList>
            <consortium name="DOE Joint Genome Institute"/>
            <person name="Aerts A."/>
            <person name="Atanasova L."/>
            <person name="Chenthamara K."/>
            <person name="Zhang J."/>
            <person name="Grujic M."/>
            <person name="Henrissat B."/>
            <person name="Kuo A."/>
            <person name="Salamov A."/>
            <person name="Lipzen A."/>
            <person name="Labutti K."/>
            <person name="Barry K."/>
            <person name="Miao Y."/>
            <person name="Rahimi M.J."/>
            <person name="Shen Q."/>
            <person name="Grigoriev I.V."/>
            <person name="Kubicek C.P."/>
            <person name="Druzhinina I.S."/>
        </authorList>
    </citation>
    <scope>NUCLEOTIDE SEQUENCE [LARGE SCALE GENOMIC DNA]</scope>
    <source>
        <strain evidence="1 2">ATCC 18648</strain>
    </source>
</reference>
<name>A0A2T4CHQ3_TRILO</name>
<sequence length="183" mass="20275">MKIGWDAASSQAAAKPVSLRCIRELPIEWVAFGIRRSAWHFCDQSPRFEPLGCIPSISCSFFNPVSKRDAFARCHDSSSTQYQCPKHHSIQHAVVKDRRPAICLFRLFVFSNIGPLSSQANIGSKTLCQRGPGKIKRPTYTTRCSRAIPHQSGWITGCMQLQCVSARAPRSAGITVATLLDDL</sequence>
<gene>
    <name evidence="1" type="ORF">M440DRAFT_1007722</name>
</gene>
<organism evidence="1 2">
    <name type="scientific">Trichoderma longibrachiatum ATCC 18648</name>
    <dbReference type="NCBI Taxonomy" id="983965"/>
    <lineage>
        <taxon>Eukaryota</taxon>
        <taxon>Fungi</taxon>
        <taxon>Dikarya</taxon>
        <taxon>Ascomycota</taxon>
        <taxon>Pezizomycotina</taxon>
        <taxon>Sordariomycetes</taxon>
        <taxon>Hypocreomycetidae</taxon>
        <taxon>Hypocreales</taxon>
        <taxon>Hypocreaceae</taxon>
        <taxon>Trichoderma</taxon>
    </lineage>
</organism>
<keyword evidence="2" id="KW-1185">Reference proteome</keyword>
<evidence type="ECO:0000313" key="2">
    <source>
        <dbReference type="Proteomes" id="UP000240760"/>
    </source>
</evidence>
<proteinExistence type="predicted"/>
<dbReference type="AlphaFoldDB" id="A0A2T4CHQ3"/>
<accession>A0A2T4CHQ3</accession>
<protein>
    <submittedName>
        <fullName evidence="1">Uncharacterized protein</fullName>
    </submittedName>
</protein>
<dbReference type="Proteomes" id="UP000240760">
    <property type="component" value="Unassembled WGS sequence"/>
</dbReference>
<dbReference type="EMBL" id="KZ679126">
    <property type="protein sequence ID" value="PTB81097.1"/>
    <property type="molecule type" value="Genomic_DNA"/>
</dbReference>
<evidence type="ECO:0000313" key="1">
    <source>
        <dbReference type="EMBL" id="PTB81097.1"/>
    </source>
</evidence>